<dbReference type="EMBL" id="LS483487">
    <property type="protein sequence ID" value="SQI99510.1"/>
    <property type="molecule type" value="Genomic_DNA"/>
</dbReference>
<gene>
    <name evidence="11" type="primary">oppC</name>
    <name evidence="11" type="ORF">NCTC12112_00162</name>
</gene>
<accession>A0AAX1TU58</accession>
<feature type="transmembrane region" description="Helical" evidence="9">
    <location>
        <begin position="302"/>
        <end position="322"/>
    </location>
</feature>
<dbReference type="GO" id="GO:0005886">
    <property type="term" value="C:plasma membrane"/>
    <property type="evidence" value="ECO:0007669"/>
    <property type="project" value="UniProtKB-SubCell"/>
</dbReference>
<dbReference type="Proteomes" id="UP000249008">
    <property type="component" value="Chromosome 1"/>
</dbReference>
<evidence type="ECO:0000256" key="2">
    <source>
        <dbReference type="ARBA" id="ARBA00022448"/>
    </source>
</evidence>
<dbReference type="SUPFAM" id="SSF161098">
    <property type="entry name" value="MetI-like"/>
    <property type="match status" value="1"/>
</dbReference>
<dbReference type="GO" id="GO:0015031">
    <property type="term" value="P:protein transport"/>
    <property type="evidence" value="ECO:0007669"/>
    <property type="project" value="UniProtKB-KW"/>
</dbReference>
<evidence type="ECO:0000256" key="9">
    <source>
        <dbReference type="RuleBase" id="RU363032"/>
    </source>
</evidence>
<dbReference type="KEGG" id="ful:C4N20_08065"/>
<evidence type="ECO:0000313" key="12">
    <source>
        <dbReference type="Proteomes" id="UP000249008"/>
    </source>
</evidence>
<dbReference type="GeneID" id="78454761"/>
<keyword evidence="5" id="KW-0571">Peptide transport</keyword>
<dbReference type="AlphaFoldDB" id="A0AAX1TU58"/>
<dbReference type="PANTHER" id="PTHR43386">
    <property type="entry name" value="OLIGOPEPTIDE TRANSPORT SYSTEM PERMEASE PROTEIN APPC"/>
    <property type="match status" value="1"/>
</dbReference>
<keyword evidence="4 9" id="KW-0812">Transmembrane</keyword>
<feature type="domain" description="ABC transmembrane type-1" evidence="10">
    <location>
        <begin position="133"/>
        <end position="322"/>
    </location>
</feature>
<feature type="transmembrane region" description="Helical" evidence="9">
    <location>
        <begin position="46"/>
        <end position="66"/>
    </location>
</feature>
<evidence type="ECO:0000256" key="1">
    <source>
        <dbReference type="ARBA" id="ARBA00004651"/>
    </source>
</evidence>
<proteinExistence type="inferred from homology"/>
<comment type="similarity">
    <text evidence="9">Belongs to the binding-protein-dependent transport system permease family.</text>
</comment>
<keyword evidence="3" id="KW-1003">Cell membrane</keyword>
<evidence type="ECO:0000256" key="6">
    <source>
        <dbReference type="ARBA" id="ARBA00022927"/>
    </source>
</evidence>
<dbReference type="Pfam" id="PF00528">
    <property type="entry name" value="BPD_transp_1"/>
    <property type="match status" value="1"/>
</dbReference>
<keyword evidence="2 9" id="KW-0813">Transport</keyword>
<name>A0AAX1TU58_9FUSO</name>
<evidence type="ECO:0000256" key="8">
    <source>
        <dbReference type="ARBA" id="ARBA00023136"/>
    </source>
</evidence>
<evidence type="ECO:0000256" key="5">
    <source>
        <dbReference type="ARBA" id="ARBA00022856"/>
    </source>
</evidence>
<reference evidence="11 12" key="1">
    <citation type="submission" date="2018-06" db="EMBL/GenBank/DDBJ databases">
        <authorList>
            <consortium name="Pathogen Informatics"/>
            <person name="Doyle S."/>
        </authorList>
    </citation>
    <scope>NUCLEOTIDE SEQUENCE [LARGE SCALE GENOMIC DNA]</scope>
    <source>
        <strain evidence="11 12">NCTC12112</strain>
    </source>
</reference>
<dbReference type="PROSITE" id="PS50928">
    <property type="entry name" value="ABC_TM1"/>
    <property type="match status" value="1"/>
</dbReference>
<dbReference type="InterPro" id="IPR035906">
    <property type="entry name" value="MetI-like_sf"/>
</dbReference>
<evidence type="ECO:0000259" key="10">
    <source>
        <dbReference type="PROSITE" id="PS50928"/>
    </source>
</evidence>
<evidence type="ECO:0000256" key="4">
    <source>
        <dbReference type="ARBA" id="ARBA00022692"/>
    </source>
</evidence>
<dbReference type="GO" id="GO:0015833">
    <property type="term" value="P:peptide transport"/>
    <property type="evidence" value="ECO:0007669"/>
    <property type="project" value="UniProtKB-KW"/>
</dbReference>
<keyword evidence="7 9" id="KW-1133">Transmembrane helix</keyword>
<comment type="subcellular location">
    <subcellularLocation>
        <location evidence="1 9">Cell membrane</location>
        <topology evidence="1 9">Multi-pass membrane protein</topology>
    </subcellularLocation>
</comment>
<feature type="transmembrane region" description="Helical" evidence="9">
    <location>
        <begin position="135"/>
        <end position="160"/>
    </location>
</feature>
<dbReference type="InterPro" id="IPR050366">
    <property type="entry name" value="BP-dependent_transpt_permease"/>
</dbReference>
<evidence type="ECO:0000256" key="7">
    <source>
        <dbReference type="ARBA" id="ARBA00022989"/>
    </source>
</evidence>
<feature type="transmembrane region" description="Helical" evidence="9">
    <location>
        <begin position="196"/>
        <end position="215"/>
    </location>
</feature>
<protein>
    <submittedName>
        <fullName evidence="11">Oligopeptide transport system permease protein oppC</fullName>
    </submittedName>
</protein>
<dbReference type="InterPro" id="IPR000515">
    <property type="entry name" value="MetI-like"/>
</dbReference>
<feature type="transmembrane region" description="Helical" evidence="9">
    <location>
        <begin position="172"/>
        <end position="190"/>
    </location>
</feature>
<evidence type="ECO:0000256" key="3">
    <source>
        <dbReference type="ARBA" id="ARBA00022475"/>
    </source>
</evidence>
<feature type="transmembrane region" description="Helical" evidence="9">
    <location>
        <begin position="246"/>
        <end position="266"/>
    </location>
</feature>
<sequence length="336" mass="37537">MSDQRIVFQEDDFKLAHRKDLYIDKVYENHSFWRDFFIRLKANRGAVVGLICICIIILLSIIAPMISHFQINGNNLAHQSLPPKVPFLQNLGIANGYMRGKDMYALKKVKDVFYLFGTDTMGRDIWLRTWSGTRISLLVAGAAIIIDMAVGMTYGLISGYFGGKVDMVMQRIIEIINSIPTLVIATLMLVILKPGIVPILFVLVLTGWIGMSRIARAQMLKLKEQEFVLASKTLGASDMHIIFKDILPNIFGQLIIMSMFSIPNAIFMETTLSFVGLGIPAPNVSLGVMISEGFKSFMISPYMTIIPAVILAILMLSFNLLADGLKDAFDPKMKEM</sequence>
<dbReference type="InterPro" id="IPR025966">
    <property type="entry name" value="OppC_N"/>
</dbReference>
<keyword evidence="6" id="KW-0653">Protein transport</keyword>
<dbReference type="CDD" id="cd06261">
    <property type="entry name" value="TM_PBP2"/>
    <property type="match status" value="1"/>
</dbReference>
<evidence type="ECO:0000313" key="11">
    <source>
        <dbReference type="EMBL" id="SQI99510.1"/>
    </source>
</evidence>
<dbReference type="Pfam" id="PF12911">
    <property type="entry name" value="OppC_N"/>
    <property type="match status" value="1"/>
</dbReference>
<dbReference type="RefSeq" id="WP_005978869.1">
    <property type="nucleotide sequence ID" value="NZ_BAABXY010000001.1"/>
</dbReference>
<dbReference type="GO" id="GO:0055085">
    <property type="term" value="P:transmembrane transport"/>
    <property type="evidence" value="ECO:0007669"/>
    <property type="project" value="InterPro"/>
</dbReference>
<dbReference type="Gene3D" id="1.10.3720.10">
    <property type="entry name" value="MetI-like"/>
    <property type="match status" value="1"/>
</dbReference>
<dbReference type="PANTHER" id="PTHR43386:SF24">
    <property type="entry name" value="OLIGOPEPTIDE TRANSPORT SYSTEM PERMEASE PROTEIN AMID"/>
    <property type="match status" value="1"/>
</dbReference>
<organism evidence="11 12">
    <name type="scientific">Fusobacterium ulcerans</name>
    <dbReference type="NCBI Taxonomy" id="861"/>
    <lineage>
        <taxon>Bacteria</taxon>
        <taxon>Fusobacteriati</taxon>
        <taxon>Fusobacteriota</taxon>
        <taxon>Fusobacteriia</taxon>
        <taxon>Fusobacteriales</taxon>
        <taxon>Fusobacteriaceae</taxon>
        <taxon>Fusobacterium</taxon>
    </lineage>
</organism>
<keyword evidence="8 9" id="KW-0472">Membrane</keyword>